<dbReference type="PANTHER" id="PTHR48106">
    <property type="entry name" value="QUINONE OXIDOREDUCTASE PIG3-RELATED"/>
    <property type="match status" value="1"/>
</dbReference>
<reference evidence="3 4" key="1">
    <citation type="submission" date="2017-01" db="EMBL/GenBank/DDBJ databases">
        <authorList>
            <person name="Mah S.A."/>
            <person name="Swanson W.J."/>
            <person name="Moy G.W."/>
            <person name="Vacquier V.D."/>
        </authorList>
    </citation>
    <scope>NUCLEOTIDE SEQUENCE [LARGE SCALE GENOMIC DNA]</scope>
    <source>
        <strain evidence="3 4">DSM 21219</strain>
    </source>
</reference>
<dbReference type="Proteomes" id="UP000192455">
    <property type="component" value="Unassembled WGS sequence"/>
</dbReference>
<dbReference type="Gene3D" id="3.90.180.10">
    <property type="entry name" value="Medium-chain alcohol dehydrogenases, catalytic domain"/>
    <property type="match status" value="1"/>
</dbReference>
<evidence type="ECO:0000313" key="3">
    <source>
        <dbReference type="EMBL" id="SIT74108.1"/>
    </source>
</evidence>
<dbReference type="RefSeq" id="WP_076646282.1">
    <property type="nucleotide sequence ID" value="NZ_FTPS01000001.1"/>
</dbReference>
<keyword evidence="1" id="KW-0521">NADP</keyword>
<dbReference type="EMBL" id="FTPS01000001">
    <property type="protein sequence ID" value="SIT74108.1"/>
    <property type="molecule type" value="Genomic_DNA"/>
</dbReference>
<dbReference type="InterPro" id="IPR036291">
    <property type="entry name" value="NAD(P)-bd_dom_sf"/>
</dbReference>
<dbReference type="STRING" id="515897.SAMN05421849_0101"/>
<dbReference type="Gene3D" id="3.40.50.720">
    <property type="entry name" value="NAD(P)-binding Rossmann-like Domain"/>
    <property type="match status" value="1"/>
</dbReference>
<name>A0A1R3WCN0_9RHOB</name>
<proteinExistence type="predicted"/>
<dbReference type="PANTHER" id="PTHR48106:SF2">
    <property type="entry name" value="ZN2+-BINDING DEHYDROGENASE"/>
    <property type="match status" value="1"/>
</dbReference>
<keyword evidence="4" id="KW-1185">Reference proteome</keyword>
<protein>
    <submittedName>
        <fullName evidence="3">NADPH:quinone reductase</fullName>
    </submittedName>
</protein>
<organism evidence="3 4">
    <name type="scientific">Pontibaca methylaminivorans</name>
    <dbReference type="NCBI Taxonomy" id="515897"/>
    <lineage>
        <taxon>Bacteria</taxon>
        <taxon>Pseudomonadati</taxon>
        <taxon>Pseudomonadota</taxon>
        <taxon>Alphaproteobacteria</taxon>
        <taxon>Rhodobacterales</taxon>
        <taxon>Roseobacteraceae</taxon>
        <taxon>Pontibaca</taxon>
    </lineage>
</organism>
<dbReference type="GO" id="GO:0070402">
    <property type="term" value="F:NADPH binding"/>
    <property type="evidence" value="ECO:0007669"/>
    <property type="project" value="TreeGrafter"/>
</dbReference>
<dbReference type="SUPFAM" id="SSF50129">
    <property type="entry name" value="GroES-like"/>
    <property type="match status" value="1"/>
</dbReference>
<keyword evidence="2" id="KW-0560">Oxidoreductase</keyword>
<sequence length="317" mass="34022">MQQQRLIYRTFGDPLACLALESAPLPPRPPGLLRVAMELAPVNPSDLIPVSGAYAHRIRLPAIAGYEGVGRVIGAPEALAHLAGRRVLPLRSAGTWQRFVDCDPDLAILVPVPVDVATAARAYINPLAAMTMLERWPVAGRRVLLSGAGSMCSELLGRWARQAGATEVRGLCRSPARAARLTASGIEPVPLDDPARVRNLAARADVVFDSLGGETGSAVICAMRPGAVFVGYGLLTGEPIRPMGPVRADYRRFHLRDHLAGMDAPTWQDSFRRIWARLAGLDLPEVEAFPLAEWKGAVLHARRPGAAKPMLILGARG</sequence>
<dbReference type="AlphaFoldDB" id="A0A1R3WCN0"/>
<dbReference type="SUPFAM" id="SSF51735">
    <property type="entry name" value="NAD(P)-binding Rossmann-fold domains"/>
    <property type="match status" value="1"/>
</dbReference>
<evidence type="ECO:0000313" key="4">
    <source>
        <dbReference type="Proteomes" id="UP000192455"/>
    </source>
</evidence>
<evidence type="ECO:0000256" key="2">
    <source>
        <dbReference type="ARBA" id="ARBA00023002"/>
    </source>
</evidence>
<gene>
    <name evidence="3" type="ORF">SAMN05421849_0101</name>
</gene>
<evidence type="ECO:0000256" key="1">
    <source>
        <dbReference type="ARBA" id="ARBA00022857"/>
    </source>
</evidence>
<accession>A0A1R3WCN0</accession>
<dbReference type="OrthoDB" id="9805883at2"/>
<dbReference type="InterPro" id="IPR011032">
    <property type="entry name" value="GroES-like_sf"/>
</dbReference>
<dbReference type="GO" id="GO:0016651">
    <property type="term" value="F:oxidoreductase activity, acting on NAD(P)H"/>
    <property type="evidence" value="ECO:0007669"/>
    <property type="project" value="TreeGrafter"/>
</dbReference>